<feature type="region of interest" description="Disordered" evidence="2">
    <location>
        <begin position="780"/>
        <end position="802"/>
    </location>
</feature>
<dbReference type="InterPro" id="IPR011990">
    <property type="entry name" value="TPR-like_helical_dom_sf"/>
</dbReference>
<feature type="compositionally biased region" description="Basic and acidic residues" evidence="2">
    <location>
        <begin position="793"/>
        <end position="802"/>
    </location>
</feature>
<dbReference type="PROSITE" id="PS50005">
    <property type="entry name" value="TPR"/>
    <property type="match status" value="2"/>
</dbReference>
<keyword evidence="4" id="KW-1185">Reference proteome</keyword>
<dbReference type="PANTHER" id="PTHR47691">
    <property type="entry name" value="REGULATOR-RELATED"/>
    <property type="match status" value="1"/>
</dbReference>
<evidence type="ECO:0000313" key="3">
    <source>
        <dbReference type="EMBL" id="TSB33043.1"/>
    </source>
</evidence>
<reference evidence="3 4" key="1">
    <citation type="submission" date="2019-07" db="EMBL/GenBank/DDBJ databases">
        <title>Draft genome for Streptomyces benahoarensis MZ03-48.</title>
        <authorList>
            <person name="Gonzalez-Pimentel J.L."/>
        </authorList>
    </citation>
    <scope>NUCLEOTIDE SEQUENCE [LARGE SCALE GENOMIC DNA]</scope>
    <source>
        <strain evidence="3 4">MZ03-48</strain>
    </source>
</reference>
<comment type="caution">
    <text evidence="3">The sequence shown here is derived from an EMBL/GenBank/DDBJ whole genome shotgun (WGS) entry which is preliminary data.</text>
</comment>
<dbReference type="InterPro" id="IPR019734">
    <property type="entry name" value="TPR_rpt"/>
</dbReference>
<keyword evidence="1" id="KW-0802">TPR repeat</keyword>
<dbReference type="Pfam" id="PF13424">
    <property type="entry name" value="TPR_12"/>
    <property type="match status" value="1"/>
</dbReference>
<evidence type="ECO:0000313" key="4">
    <source>
        <dbReference type="Proteomes" id="UP000320888"/>
    </source>
</evidence>
<dbReference type="SUPFAM" id="SSF48452">
    <property type="entry name" value="TPR-like"/>
    <property type="match status" value="2"/>
</dbReference>
<dbReference type="PANTHER" id="PTHR47691:SF3">
    <property type="entry name" value="HTH-TYPE TRANSCRIPTIONAL REGULATOR RV0890C-RELATED"/>
    <property type="match status" value="1"/>
</dbReference>
<feature type="repeat" description="TPR" evidence="1">
    <location>
        <begin position="614"/>
        <end position="647"/>
    </location>
</feature>
<dbReference type="EMBL" id="VKLS01000429">
    <property type="protein sequence ID" value="TSB33043.1"/>
    <property type="molecule type" value="Genomic_DNA"/>
</dbReference>
<dbReference type="AlphaFoldDB" id="A0A553YVN1"/>
<dbReference type="Proteomes" id="UP000320888">
    <property type="component" value="Unassembled WGS sequence"/>
</dbReference>
<dbReference type="PROSITE" id="PS50293">
    <property type="entry name" value="TPR_REGION"/>
    <property type="match status" value="1"/>
</dbReference>
<gene>
    <name evidence="3" type="ORF">FNZ23_24280</name>
</gene>
<organism evidence="3 4">
    <name type="scientific">Streptomyces benahoarensis</name>
    <dbReference type="NCBI Taxonomy" id="2595054"/>
    <lineage>
        <taxon>Bacteria</taxon>
        <taxon>Bacillati</taxon>
        <taxon>Actinomycetota</taxon>
        <taxon>Actinomycetes</taxon>
        <taxon>Kitasatosporales</taxon>
        <taxon>Streptomycetaceae</taxon>
        <taxon>Streptomyces</taxon>
    </lineage>
</organism>
<sequence length="802" mass="87883">MPRPGASSTLPRDTKDFTGRTGELRTLLATPTREGHATALPLSVVHGMPGVGKTALIVHAAHRLRTSYPDGLFYVDLRAYSDQPAYEPAEALAFLLHSAGLPDPLPDTLDERVARWREWTAHRRVLVVLDNARDADQIVPLLPGAASCRAIVASRNRLAELDGATPLLLHELSLSEASALFTRVAGRSSSSDAAALRRIMRIFGGHPLTLQLLAARLRHRDTWDLEYVAGRLTRADDPLDEVGERVTAAFQLSFAELRPAARRLFRYAALHPGPDLTVDAAAALCAAPPDEIRRAADELLDRHLIEEPVRDRYQLHDLSRAFGRRLCRVEVPRYARRQAMGGLLSYYLTAADRAERAAHPGRRALALDRESPYAPDFAATDDGAADRATVWLTVERANLLAAARTAAAEFPEFAVLFPLALVHSLKLWGIREVAAELLDVAVTVLRGTDDPAALARSLVARADVLAQTDHAQALSCAAEAYVLFETVRDDHGRADASLQTGRAHLAAGRDGDCLRALEQARELYRGTGDRYGVAESLNVQGASLIFGADYPRAMRCFVAMLDIHRGLRDLHGQAKALNNMGEIYSHEGRTEQALHHYEQSLKLVQSFGGRQEAAILDNNLGDVYRDMDQIDQASAFFRRALSSNRARGDAVGEMNSLIGLGRVHAAAGRTQEAMRHLRAAEALSLRLGNVYERQRALVGRADAHRMAGEYAAALETYDDARRLAEDFTFPLGTARALAGTARTHLRLRDSETARSYAERALMLFHRLGARGEVESLRHLLGRQRPSAPGPTSHGREPMTDGA</sequence>
<dbReference type="SUPFAM" id="SSF52540">
    <property type="entry name" value="P-loop containing nucleoside triphosphate hydrolases"/>
    <property type="match status" value="1"/>
</dbReference>
<dbReference type="PRINTS" id="PR00364">
    <property type="entry name" value="DISEASERSIST"/>
</dbReference>
<dbReference type="Gene3D" id="1.25.40.10">
    <property type="entry name" value="Tetratricopeptide repeat domain"/>
    <property type="match status" value="2"/>
</dbReference>
<dbReference type="SMART" id="SM00028">
    <property type="entry name" value="TPR"/>
    <property type="match status" value="6"/>
</dbReference>
<evidence type="ECO:0000256" key="2">
    <source>
        <dbReference type="SAM" id="MobiDB-lite"/>
    </source>
</evidence>
<dbReference type="GO" id="GO:0043531">
    <property type="term" value="F:ADP binding"/>
    <property type="evidence" value="ECO:0007669"/>
    <property type="project" value="InterPro"/>
</dbReference>
<dbReference type="Gene3D" id="3.40.50.300">
    <property type="entry name" value="P-loop containing nucleotide triphosphate hydrolases"/>
    <property type="match status" value="1"/>
</dbReference>
<accession>A0A553YVN1</accession>
<name>A0A553YVN1_9ACTN</name>
<evidence type="ECO:0000256" key="1">
    <source>
        <dbReference type="PROSITE-ProRule" id="PRU00339"/>
    </source>
</evidence>
<feature type="repeat" description="TPR" evidence="1">
    <location>
        <begin position="574"/>
        <end position="607"/>
    </location>
</feature>
<proteinExistence type="predicted"/>
<dbReference type="InterPro" id="IPR027417">
    <property type="entry name" value="P-loop_NTPase"/>
</dbReference>
<protein>
    <submittedName>
        <fullName evidence="3">Tetratricopeptide repeat protein</fullName>
    </submittedName>
</protein>